<evidence type="ECO:0000313" key="1">
    <source>
        <dbReference type="EMBL" id="CCD50687.1"/>
    </source>
</evidence>
<evidence type="ECO:0000313" key="2">
    <source>
        <dbReference type="Proteomes" id="UP000008177"/>
    </source>
</evidence>
<reference evidence="2" key="1">
    <citation type="journal article" date="2011" name="PLoS Genet.">
        <title>Genomic analysis of the necrotrophic fungal pathogens Sclerotinia sclerotiorum and Botrytis cinerea.</title>
        <authorList>
            <person name="Amselem J."/>
            <person name="Cuomo C.A."/>
            <person name="van Kan J.A."/>
            <person name="Viaud M."/>
            <person name="Benito E.P."/>
            <person name="Couloux A."/>
            <person name="Coutinho P.M."/>
            <person name="de Vries R.P."/>
            <person name="Dyer P.S."/>
            <person name="Fillinger S."/>
            <person name="Fournier E."/>
            <person name="Gout L."/>
            <person name="Hahn M."/>
            <person name="Kohn L."/>
            <person name="Lapalu N."/>
            <person name="Plummer K.M."/>
            <person name="Pradier J.M."/>
            <person name="Quevillon E."/>
            <person name="Sharon A."/>
            <person name="Simon A."/>
            <person name="ten Have A."/>
            <person name="Tudzynski B."/>
            <person name="Tudzynski P."/>
            <person name="Wincker P."/>
            <person name="Andrew M."/>
            <person name="Anthouard V."/>
            <person name="Beever R.E."/>
            <person name="Beffa R."/>
            <person name="Benoit I."/>
            <person name="Bouzid O."/>
            <person name="Brault B."/>
            <person name="Chen Z."/>
            <person name="Choquer M."/>
            <person name="Collemare J."/>
            <person name="Cotton P."/>
            <person name="Danchin E.G."/>
            <person name="Da Silva C."/>
            <person name="Gautier A."/>
            <person name="Giraud C."/>
            <person name="Giraud T."/>
            <person name="Gonzalez C."/>
            <person name="Grossetete S."/>
            <person name="Guldener U."/>
            <person name="Henrissat B."/>
            <person name="Howlett B.J."/>
            <person name="Kodira C."/>
            <person name="Kretschmer M."/>
            <person name="Lappartient A."/>
            <person name="Leroch M."/>
            <person name="Levis C."/>
            <person name="Mauceli E."/>
            <person name="Neuveglise C."/>
            <person name="Oeser B."/>
            <person name="Pearson M."/>
            <person name="Poulain J."/>
            <person name="Poussereau N."/>
            <person name="Quesneville H."/>
            <person name="Rascle C."/>
            <person name="Schumacher J."/>
            <person name="Segurens B."/>
            <person name="Sexton A."/>
            <person name="Silva E."/>
            <person name="Sirven C."/>
            <person name="Soanes D.M."/>
            <person name="Talbot N.J."/>
            <person name="Templeton M."/>
            <person name="Yandava C."/>
            <person name="Yarden O."/>
            <person name="Zeng Q."/>
            <person name="Rollins J.A."/>
            <person name="Lebrun M.H."/>
            <person name="Dickman M."/>
        </authorList>
    </citation>
    <scope>NUCLEOTIDE SEQUENCE [LARGE SCALE GENOMIC DNA]</scope>
    <source>
        <strain evidence="2">T4</strain>
    </source>
</reference>
<dbReference type="InParanoid" id="G2YFY9"/>
<name>G2YFY9_BOTF4</name>
<accession>G2YFY9</accession>
<organism evidence="1 2">
    <name type="scientific">Botryotinia fuckeliana (strain T4)</name>
    <name type="common">Noble rot fungus</name>
    <name type="synonym">Botrytis cinerea</name>
    <dbReference type="NCBI Taxonomy" id="999810"/>
    <lineage>
        <taxon>Eukaryota</taxon>
        <taxon>Fungi</taxon>
        <taxon>Dikarya</taxon>
        <taxon>Ascomycota</taxon>
        <taxon>Pezizomycotina</taxon>
        <taxon>Leotiomycetes</taxon>
        <taxon>Helotiales</taxon>
        <taxon>Sclerotiniaceae</taxon>
        <taxon>Botrytis</taxon>
    </lineage>
</organism>
<gene>
    <name evidence="1" type="ORF">BofuT4_uP087500.1</name>
</gene>
<dbReference type="EMBL" id="FQ790328">
    <property type="protein sequence ID" value="CCD50687.1"/>
    <property type="molecule type" value="Genomic_DNA"/>
</dbReference>
<dbReference type="Proteomes" id="UP000008177">
    <property type="component" value="Unplaced contigs"/>
</dbReference>
<sequence>MPQKAQFYAPKCFSKRHHISVIEQFHNTKHQWGQLTLGIAYHVTLLNMDLSPPFAPARNANT</sequence>
<proteinExistence type="predicted"/>
<dbReference type="AlphaFoldDB" id="G2YFY9"/>
<dbReference type="HOGENOM" id="CLU_2903946_0_0_1"/>
<protein>
    <submittedName>
        <fullName evidence="1">Uncharacterized protein</fullName>
    </submittedName>
</protein>